<organism evidence="1 2">
    <name type="scientific">Mycena belliarum</name>
    <dbReference type="NCBI Taxonomy" id="1033014"/>
    <lineage>
        <taxon>Eukaryota</taxon>
        <taxon>Fungi</taxon>
        <taxon>Dikarya</taxon>
        <taxon>Basidiomycota</taxon>
        <taxon>Agaricomycotina</taxon>
        <taxon>Agaricomycetes</taxon>
        <taxon>Agaricomycetidae</taxon>
        <taxon>Agaricales</taxon>
        <taxon>Marasmiineae</taxon>
        <taxon>Mycenaceae</taxon>
        <taxon>Mycena</taxon>
    </lineage>
</organism>
<proteinExistence type="predicted"/>
<dbReference type="EMBL" id="JARJCN010000008">
    <property type="protein sequence ID" value="KAJ7098748.1"/>
    <property type="molecule type" value="Genomic_DNA"/>
</dbReference>
<keyword evidence="2" id="KW-1185">Reference proteome</keyword>
<comment type="caution">
    <text evidence="1">The sequence shown here is derived from an EMBL/GenBank/DDBJ whole genome shotgun (WGS) entry which is preliminary data.</text>
</comment>
<protein>
    <submittedName>
        <fullName evidence="1">Uncharacterized protein</fullName>
    </submittedName>
</protein>
<name>A0AAD6UCD1_9AGAR</name>
<evidence type="ECO:0000313" key="2">
    <source>
        <dbReference type="Proteomes" id="UP001222325"/>
    </source>
</evidence>
<evidence type="ECO:0000313" key="1">
    <source>
        <dbReference type="EMBL" id="KAJ7098748.1"/>
    </source>
</evidence>
<gene>
    <name evidence="1" type="ORF">B0H15DRAFT_797416</name>
</gene>
<sequence>MSTIHVFFTHDGRRYVAGVEETPWEAPTSPVADTWTTVFSLFVLPDSRRRFWHLVSESMPRAVFLPLTTEAVVQAQNALITAYTNANSGRQVRAIVFATGAENAKWAALSVRNTPGTLVDLDYGPWLTAGLPPWLAHLDFLDSSTRVDSSPAGLRLARPFYLLFAEQDGVAGVRGGNWVHPPNTIVNKLVVDSPVPWVGNVLAVRCGPGGLGFADFQDTDMQLVVASVKRHILVRVPVHTGVLRPTSVDQLDTEIWFDAGRGIASPTSDLTGRTFEVERFPDNAPQDLEHSFTFVVAPQHSRGPNVHAVNQTILQFAPDLSPPVRGNVLVFRHGGPPRKYLADMEEQYWIAVTHIASV</sequence>
<dbReference type="Proteomes" id="UP001222325">
    <property type="component" value="Unassembled WGS sequence"/>
</dbReference>
<accession>A0AAD6UCD1</accession>
<reference evidence="1" key="1">
    <citation type="submission" date="2023-03" db="EMBL/GenBank/DDBJ databases">
        <title>Massive genome expansion in bonnet fungi (Mycena s.s.) driven by repeated elements and novel gene families across ecological guilds.</title>
        <authorList>
            <consortium name="Lawrence Berkeley National Laboratory"/>
            <person name="Harder C.B."/>
            <person name="Miyauchi S."/>
            <person name="Viragh M."/>
            <person name="Kuo A."/>
            <person name="Thoen E."/>
            <person name="Andreopoulos B."/>
            <person name="Lu D."/>
            <person name="Skrede I."/>
            <person name="Drula E."/>
            <person name="Henrissat B."/>
            <person name="Morin E."/>
            <person name="Kohler A."/>
            <person name="Barry K."/>
            <person name="LaButti K."/>
            <person name="Morin E."/>
            <person name="Salamov A."/>
            <person name="Lipzen A."/>
            <person name="Mereny Z."/>
            <person name="Hegedus B."/>
            <person name="Baldrian P."/>
            <person name="Stursova M."/>
            <person name="Weitz H."/>
            <person name="Taylor A."/>
            <person name="Grigoriev I.V."/>
            <person name="Nagy L.G."/>
            <person name="Martin F."/>
            <person name="Kauserud H."/>
        </authorList>
    </citation>
    <scope>NUCLEOTIDE SEQUENCE</scope>
    <source>
        <strain evidence="1">CBHHK173m</strain>
    </source>
</reference>
<dbReference type="AlphaFoldDB" id="A0AAD6UCD1"/>